<evidence type="ECO:0000256" key="4">
    <source>
        <dbReference type="PROSITE-ProRule" id="PRU00192"/>
    </source>
</evidence>
<dbReference type="SUPFAM" id="SSF50044">
    <property type="entry name" value="SH3-domain"/>
    <property type="match status" value="1"/>
</dbReference>
<dbReference type="SMART" id="SM00326">
    <property type="entry name" value="SH3"/>
    <property type="match status" value="1"/>
</dbReference>
<dbReference type="Pfam" id="PF00017">
    <property type="entry name" value="SH2"/>
    <property type="match status" value="1"/>
</dbReference>
<dbReference type="PRINTS" id="PR00452">
    <property type="entry name" value="SH3DOMAIN"/>
</dbReference>
<protein>
    <recommendedName>
        <fullName evidence="10">SH3 domain-containing protein</fullName>
    </recommendedName>
</protein>
<dbReference type="PROSITE" id="PS50001">
    <property type="entry name" value="SH2"/>
    <property type="match status" value="1"/>
</dbReference>
<dbReference type="AlphaFoldDB" id="A0A670J2E9"/>
<dbReference type="Proteomes" id="UP000472272">
    <property type="component" value="Chromosome 3"/>
</dbReference>
<evidence type="ECO:0000256" key="3">
    <source>
        <dbReference type="PROSITE-ProRule" id="PRU00191"/>
    </source>
</evidence>
<dbReference type="InterPro" id="IPR001452">
    <property type="entry name" value="SH3_domain"/>
</dbReference>
<dbReference type="InterPro" id="IPR043539">
    <property type="entry name" value="Grb2-like"/>
</dbReference>
<reference evidence="8" key="2">
    <citation type="submission" date="2025-08" db="UniProtKB">
        <authorList>
            <consortium name="Ensembl"/>
        </authorList>
    </citation>
    <scope>IDENTIFICATION</scope>
</reference>
<dbReference type="OMA" id="WANAERD"/>
<reference evidence="8 9" key="1">
    <citation type="journal article" date="2019" name="Proc. Natl. Acad. Sci. U.S.A.">
        <title>Regulatory changes in pterin and carotenoid genes underlie balanced color polymorphisms in the wall lizard.</title>
        <authorList>
            <person name="Andrade P."/>
            <person name="Pinho C."/>
            <person name="Perez I de Lanuza G."/>
            <person name="Afonso S."/>
            <person name="Brejcha J."/>
            <person name="Rubin C.J."/>
            <person name="Wallerman O."/>
            <person name="Pereira P."/>
            <person name="Sabatino S.J."/>
            <person name="Bellati A."/>
            <person name="Pellitteri-Rosa D."/>
            <person name="Bosakova Z."/>
            <person name="Bunikis I."/>
            <person name="Carretero M.A."/>
            <person name="Feiner N."/>
            <person name="Marsik P."/>
            <person name="Pauperio F."/>
            <person name="Salvi D."/>
            <person name="Soler L."/>
            <person name="While G.M."/>
            <person name="Uller T."/>
            <person name="Font E."/>
            <person name="Andersson L."/>
            <person name="Carneiro M."/>
        </authorList>
    </citation>
    <scope>NUCLEOTIDE SEQUENCE</scope>
</reference>
<evidence type="ECO:0000313" key="9">
    <source>
        <dbReference type="Proteomes" id="UP000472272"/>
    </source>
</evidence>
<dbReference type="PROSITE" id="PS50002">
    <property type="entry name" value="SH3"/>
    <property type="match status" value="1"/>
</dbReference>
<dbReference type="Ensembl" id="ENSPMRT00000018853.1">
    <property type="protein sequence ID" value="ENSPMRP00000017709.1"/>
    <property type="gene ID" value="ENSPMRG00000011699.1"/>
</dbReference>
<evidence type="ECO:0000313" key="8">
    <source>
        <dbReference type="Ensembl" id="ENSPMRP00000017709.1"/>
    </source>
</evidence>
<evidence type="ECO:0000256" key="2">
    <source>
        <dbReference type="ARBA" id="ARBA00022999"/>
    </source>
</evidence>
<dbReference type="Gene3D" id="3.30.505.10">
    <property type="entry name" value="SH2 domain"/>
    <property type="match status" value="1"/>
</dbReference>
<dbReference type="GeneTree" id="ENSGT00940000155738"/>
<name>A0A670J2E9_PODMU</name>
<reference evidence="8" key="3">
    <citation type="submission" date="2025-09" db="UniProtKB">
        <authorList>
            <consortium name="Ensembl"/>
        </authorList>
    </citation>
    <scope>IDENTIFICATION</scope>
</reference>
<accession>A0A670J2E9</accession>
<proteinExistence type="predicted"/>
<evidence type="ECO:0008006" key="10">
    <source>
        <dbReference type="Google" id="ProtNLM"/>
    </source>
</evidence>
<dbReference type="InterPro" id="IPR036028">
    <property type="entry name" value="SH3-like_dom_sf"/>
</dbReference>
<dbReference type="SUPFAM" id="SSF55550">
    <property type="entry name" value="SH2 domain"/>
    <property type="match status" value="1"/>
</dbReference>
<keyword evidence="1 4" id="KW-0728">SH3 domain</keyword>
<feature type="domain" description="SH2" evidence="6">
    <location>
        <begin position="60"/>
        <end position="96"/>
    </location>
</feature>
<organism evidence="8 9">
    <name type="scientific">Podarcis muralis</name>
    <name type="common">Wall lizard</name>
    <name type="synonym">Lacerta muralis</name>
    <dbReference type="NCBI Taxonomy" id="64176"/>
    <lineage>
        <taxon>Eukaryota</taxon>
        <taxon>Metazoa</taxon>
        <taxon>Chordata</taxon>
        <taxon>Craniata</taxon>
        <taxon>Vertebrata</taxon>
        <taxon>Euteleostomi</taxon>
        <taxon>Lepidosauria</taxon>
        <taxon>Squamata</taxon>
        <taxon>Bifurcata</taxon>
        <taxon>Unidentata</taxon>
        <taxon>Episquamata</taxon>
        <taxon>Laterata</taxon>
        <taxon>Lacertibaenia</taxon>
        <taxon>Lacertidae</taxon>
        <taxon>Podarcis</taxon>
    </lineage>
</organism>
<dbReference type="InterPro" id="IPR036860">
    <property type="entry name" value="SH2_dom_sf"/>
</dbReference>
<dbReference type="PANTHER" id="PTHR46037">
    <property type="entry name" value="PROTEIN ENHANCER OF SEVENLESS 2B"/>
    <property type="match status" value="1"/>
</dbReference>
<dbReference type="Pfam" id="PF00018">
    <property type="entry name" value="SH3_1"/>
    <property type="match status" value="1"/>
</dbReference>
<keyword evidence="2 3" id="KW-0727">SH2 domain</keyword>
<evidence type="ECO:0000256" key="5">
    <source>
        <dbReference type="SAM" id="MobiDB-lite"/>
    </source>
</evidence>
<dbReference type="Gene3D" id="2.30.30.40">
    <property type="entry name" value="SH3 Domains"/>
    <property type="match status" value="1"/>
</dbReference>
<evidence type="ECO:0000259" key="6">
    <source>
        <dbReference type="PROSITE" id="PS50001"/>
    </source>
</evidence>
<sequence length="155" mass="17375">MEAVAQYDFQPRNWDELRFRRGDVLKVLERDSEPRWANAERDGREGLIPENRIAFKPHPWFWGKLPRDIADEALARQSFDGAFMIRESESAPGGFSALGTRPTCGRSLTSGLKWRASWASDVEMSFGSWTIRTPTGGKEPAKGGGACCPTTSWPQ</sequence>
<feature type="region of interest" description="Disordered" evidence="5">
    <location>
        <begin position="133"/>
        <end position="155"/>
    </location>
</feature>
<feature type="domain" description="SH3" evidence="7">
    <location>
        <begin position="1"/>
        <end position="58"/>
    </location>
</feature>
<dbReference type="InterPro" id="IPR000980">
    <property type="entry name" value="SH2"/>
</dbReference>
<evidence type="ECO:0000259" key="7">
    <source>
        <dbReference type="PROSITE" id="PS50002"/>
    </source>
</evidence>
<evidence type="ECO:0000256" key="1">
    <source>
        <dbReference type="ARBA" id="ARBA00022443"/>
    </source>
</evidence>
<keyword evidence="9" id="KW-1185">Reference proteome</keyword>